<dbReference type="EMBL" id="CP109546">
    <property type="protein sequence ID" value="WTZ14574.1"/>
    <property type="molecule type" value="Genomic_DNA"/>
</dbReference>
<organism evidence="1">
    <name type="scientific">Streptomyces sp. NBC_01393</name>
    <dbReference type="NCBI Taxonomy" id="2903851"/>
    <lineage>
        <taxon>Bacteria</taxon>
        <taxon>Bacillati</taxon>
        <taxon>Actinomycetota</taxon>
        <taxon>Actinomycetes</taxon>
        <taxon>Kitasatosporales</taxon>
        <taxon>Streptomycetaceae</taxon>
        <taxon>Streptomyces</taxon>
    </lineage>
</organism>
<dbReference type="InterPro" id="IPR023214">
    <property type="entry name" value="HAD_sf"/>
</dbReference>
<dbReference type="InterPro" id="IPR000150">
    <property type="entry name" value="Cof"/>
</dbReference>
<dbReference type="PANTHER" id="PTHR10000">
    <property type="entry name" value="PHOSPHOSERINE PHOSPHATASE"/>
    <property type="match status" value="1"/>
</dbReference>
<gene>
    <name evidence="1" type="ORF">OG699_03960</name>
</gene>
<dbReference type="GO" id="GO:0016791">
    <property type="term" value="F:phosphatase activity"/>
    <property type="evidence" value="ECO:0007669"/>
    <property type="project" value="TreeGrafter"/>
</dbReference>
<dbReference type="SFLD" id="SFLDG01140">
    <property type="entry name" value="C2.B:_Phosphomannomutase_and_P"/>
    <property type="match status" value="1"/>
</dbReference>
<evidence type="ECO:0000313" key="1">
    <source>
        <dbReference type="EMBL" id="WTZ14574.1"/>
    </source>
</evidence>
<dbReference type="SUPFAM" id="SSF56784">
    <property type="entry name" value="HAD-like"/>
    <property type="match status" value="1"/>
</dbReference>
<dbReference type="AlphaFoldDB" id="A0AAU3I9N7"/>
<dbReference type="InterPro" id="IPR006379">
    <property type="entry name" value="HAD-SF_hydro_IIB"/>
</dbReference>
<keyword evidence="1" id="KW-0378">Hydrolase</keyword>
<dbReference type="CDD" id="cd07518">
    <property type="entry name" value="HAD_YbiV-Like"/>
    <property type="match status" value="1"/>
</dbReference>
<sequence length="285" mass="30678">MTTRPAPAPASAPASFSPRPDIRLVVTDMDGTLLDADGRVPQGLWPLLADLRRRGIVFSPASGRQYATLAHLFAGADDGMVYIAENGAFVVRDGVEVSSDPLDPAVAARLVKSVRQLTDEGVDVGVVVCGKRAAYIERGDQAFLDEVGRYYNAHRLVDDATAVDDEIVKVAVFDFGPIERTTAPALASFADTHQVVVSSEHWIDVMNHGADKGVAVRRLQEHLNIGPAQTMVFGDYLNDLGMLDAAEWSYAMANAHPAVISRARHLAPAHSDDGVVRTIRSVLDI</sequence>
<dbReference type="NCBIfam" id="TIGR00099">
    <property type="entry name" value="Cof-subfamily"/>
    <property type="match status" value="1"/>
</dbReference>
<proteinExistence type="predicted"/>
<dbReference type="Gene3D" id="3.40.50.1000">
    <property type="entry name" value="HAD superfamily/HAD-like"/>
    <property type="match status" value="1"/>
</dbReference>
<dbReference type="SFLD" id="SFLDS00003">
    <property type="entry name" value="Haloacid_Dehalogenase"/>
    <property type="match status" value="1"/>
</dbReference>
<dbReference type="PANTHER" id="PTHR10000:SF8">
    <property type="entry name" value="HAD SUPERFAMILY HYDROLASE-LIKE, TYPE 3"/>
    <property type="match status" value="1"/>
</dbReference>
<reference evidence="1" key="1">
    <citation type="submission" date="2022-10" db="EMBL/GenBank/DDBJ databases">
        <title>The complete genomes of actinobacterial strains from the NBC collection.</title>
        <authorList>
            <person name="Joergensen T.S."/>
            <person name="Alvarez Arevalo M."/>
            <person name="Sterndorff E.B."/>
            <person name="Faurdal D."/>
            <person name="Vuksanovic O."/>
            <person name="Mourched A.-S."/>
            <person name="Charusanti P."/>
            <person name="Shaw S."/>
            <person name="Blin K."/>
            <person name="Weber T."/>
        </authorList>
    </citation>
    <scope>NUCLEOTIDE SEQUENCE</scope>
    <source>
        <strain evidence="1">NBC_01393</strain>
    </source>
</reference>
<dbReference type="NCBIfam" id="TIGR01484">
    <property type="entry name" value="HAD-SF-IIB"/>
    <property type="match status" value="1"/>
</dbReference>
<dbReference type="GO" id="GO:0000287">
    <property type="term" value="F:magnesium ion binding"/>
    <property type="evidence" value="ECO:0007669"/>
    <property type="project" value="TreeGrafter"/>
</dbReference>
<name>A0AAU3I9N7_9ACTN</name>
<dbReference type="GO" id="GO:0005829">
    <property type="term" value="C:cytosol"/>
    <property type="evidence" value="ECO:0007669"/>
    <property type="project" value="TreeGrafter"/>
</dbReference>
<dbReference type="Gene3D" id="3.30.1240.10">
    <property type="match status" value="1"/>
</dbReference>
<accession>A0AAU3I9N7</accession>
<dbReference type="InterPro" id="IPR036412">
    <property type="entry name" value="HAD-like_sf"/>
</dbReference>
<protein>
    <submittedName>
        <fullName evidence="1">Cof-type HAD-IIB family hydrolase</fullName>
    </submittedName>
</protein>
<dbReference type="Pfam" id="PF08282">
    <property type="entry name" value="Hydrolase_3"/>
    <property type="match status" value="1"/>
</dbReference>